<proteinExistence type="predicted"/>
<feature type="compositionally biased region" description="Basic residues" evidence="1">
    <location>
        <begin position="363"/>
        <end position="372"/>
    </location>
</feature>
<evidence type="ECO:0000256" key="1">
    <source>
        <dbReference type="SAM" id="MobiDB-lite"/>
    </source>
</evidence>
<dbReference type="OrthoDB" id="1871193at2759"/>
<evidence type="ECO:0000313" key="2">
    <source>
        <dbReference type="EMBL" id="KAD4385319.1"/>
    </source>
</evidence>
<dbReference type="GO" id="GO:0010073">
    <property type="term" value="P:meristem maintenance"/>
    <property type="evidence" value="ECO:0007669"/>
    <property type="project" value="InterPro"/>
</dbReference>
<keyword evidence="3" id="KW-1185">Reference proteome</keyword>
<dbReference type="Proteomes" id="UP000326396">
    <property type="component" value="Linkage Group LG3"/>
</dbReference>
<accession>A0A5N6N4V5</accession>
<evidence type="ECO:0008006" key="4">
    <source>
        <dbReference type="Google" id="ProtNLM"/>
    </source>
</evidence>
<feature type="region of interest" description="Disordered" evidence="1">
    <location>
        <begin position="360"/>
        <end position="397"/>
    </location>
</feature>
<dbReference type="InterPro" id="IPR044824">
    <property type="entry name" value="MAIN-like"/>
</dbReference>
<dbReference type="PANTHER" id="PTHR46033:SF8">
    <property type="entry name" value="PROTEIN MAINTENANCE OF MERISTEMS-LIKE"/>
    <property type="match status" value="1"/>
</dbReference>
<comment type="caution">
    <text evidence="2">The sequence shown here is derived from an EMBL/GenBank/DDBJ whole genome shotgun (WGS) entry which is preliminary data.</text>
</comment>
<dbReference type="AlphaFoldDB" id="A0A5N6N4V5"/>
<organism evidence="2 3">
    <name type="scientific">Mikania micrantha</name>
    <name type="common">bitter vine</name>
    <dbReference type="NCBI Taxonomy" id="192012"/>
    <lineage>
        <taxon>Eukaryota</taxon>
        <taxon>Viridiplantae</taxon>
        <taxon>Streptophyta</taxon>
        <taxon>Embryophyta</taxon>
        <taxon>Tracheophyta</taxon>
        <taxon>Spermatophyta</taxon>
        <taxon>Magnoliopsida</taxon>
        <taxon>eudicotyledons</taxon>
        <taxon>Gunneridae</taxon>
        <taxon>Pentapetalae</taxon>
        <taxon>asterids</taxon>
        <taxon>campanulids</taxon>
        <taxon>Asterales</taxon>
        <taxon>Asteraceae</taxon>
        <taxon>Asteroideae</taxon>
        <taxon>Heliantheae alliance</taxon>
        <taxon>Eupatorieae</taxon>
        <taxon>Mikania</taxon>
    </lineage>
</organism>
<name>A0A5N6N4V5_9ASTR</name>
<dbReference type="PANTHER" id="PTHR46033">
    <property type="entry name" value="PROTEIN MAIN-LIKE 2"/>
    <property type="match status" value="1"/>
</dbReference>
<protein>
    <recommendedName>
        <fullName evidence="4">Aminotransferase-like plant mobile domain-containing protein</fullName>
    </recommendedName>
</protein>
<dbReference type="EMBL" id="SZYD01000013">
    <property type="protein sequence ID" value="KAD4385319.1"/>
    <property type="molecule type" value="Genomic_DNA"/>
</dbReference>
<reference evidence="2 3" key="1">
    <citation type="submission" date="2019-05" db="EMBL/GenBank/DDBJ databases">
        <title>Mikania micrantha, genome provides insights into the molecular mechanism of rapid growth.</title>
        <authorList>
            <person name="Liu B."/>
        </authorList>
    </citation>
    <scope>NUCLEOTIDE SEQUENCE [LARGE SCALE GENOMIC DNA]</scope>
    <source>
        <strain evidence="2">NLD-2019</strain>
        <tissue evidence="2">Leaf</tissue>
    </source>
</reference>
<evidence type="ECO:0000313" key="3">
    <source>
        <dbReference type="Proteomes" id="UP000326396"/>
    </source>
</evidence>
<sequence length="537" mass="62375">MNLGVNPGPLNEDVLFLSDTHRARALFTNTIPDNVQLNVVSGIDYVCPIEQNVAKCAELLGFTPQQNDITGGRIKLARILSKIKSDFPENPTELETVQRARLYILHLFGATPFPDSANHMKFMQGNILFGQGDIWSDVLVTNVGMGKNYIWWSNLSYSQTIAHVVKGFRSQLTELHESMWEIVEYHAPSKVIRQFNILQKIPNALPIDKAEHKRLHALTRQGKANKDWRREHHHYMQAWDGQFFNVVNGEFNNVAGVSIDYMQWFWERTVLHITNPGHHEANPHVYQNHGERFQVMVDGVTQMYQMTGNLIGTYPENAQQLEPLRDMAIDFMGIVNQRSRLNYSTTHLTRNNVEFGDDTVPQRARRRTRTRARTQGDESNATAENFEVGEPSNPNQDYLPVFKNETGYRVHPPESPFFKGEGKLDGDFWGTLLGYRCNGRLWPMVEKSKFAAIYANGTHELYPPFWEVDYVYIPLCTRVVDDWYLVRINLQTMELVQYWPNKGYAKDYRRLIHFPTMDVLPLKFDWLLDEIQYWRNC</sequence>
<gene>
    <name evidence="2" type="ORF">E3N88_25487</name>
</gene>